<evidence type="ECO:0000313" key="1">
    <source>
        <dbReference type="EMBL" id="GIY86896.1"/>
    </source>
</evidence>
<gene>
    <name evidence="1" type="ORF">CDAR_289591</name>
</gene>
<reference evidence="1 2" key="1">
    <citation type="submission" date="2021-06" db="EMBL/GenBank/DDBJ databases">
        <title>Caerostris darwini draft genome.</title>
        <authorList>
            <person name="Kono N."/>
            <person name="Arakawa K."/>
        </authorList>
    </citation>
    <scope>NUCLEOTIDE SEQUENCE [LARGE SCALE GENOMIC DNA]</scope>
</reference>
<accession>A0AAV4WYG4</accession>
<evidence type="ECO:0000313" key="2">
    <source>
        <dbReference type="Proteomes" id="UP001054837"/>
    </source>
</evidence>
<dbReference type="EMBL" id="BPLQ01015260">
    <property type="protein sequence ID" value="GIY86896.1"/>
    <property type="molecule type" value="Genomic_DNA"/>
</dbReference>
<name>A0AAV4WYG4_9ARAC</name>
<keyword evidence="2" id="KW-1185">Reference proteome</keyword>
<dbReference type="AlphaFoldDB" id="A0AAV4WYG4"/>
<comment type="caution">
    <text evidence="1">The sequence shown here is derived from an EMBL/GenBank/DDBJ whole genome shotgun (WGS) entry which is preliminary data.</text>
</comment>
<dbReference type="Proteomes" id="UP001054837">
    <property type="component" value="Unassembled WGS sequence"/>
</dbReference>
<organism evidence="1 2">
    <name type="scientific">Caerostris darwini</name>
    <dbReference type="NCBI Taxonomy" id="1538125"/>
    <lineage>
        <taxon>Eukaryota</taxon>
        <taxon>Metazoa</taxon>
        <taxon>Ecdysozoa</taxon>
        <taxon>Arthropoda</taxon>
        <taxon>Chelicerata</taxon>
        <taxon>Arachnida</taxon>
        <taxon>Araneae</taxon>
        <taxon>Araneomorphae</taxon>
        <taxon>Entelegynae</taxon>
        <taxon>Araneoidea</taxon>
        <taxon>Araneidae</taxon>
        <taxon>Caerostris</taxon>
    </lineage>
</organism>
<sequence>MPAKLFSKPLTRCSVCSKNVYERKKKGSTRRNENEMMMSGEELRECENLVANRLSANSQKNQSDKGGSHQVWNTSCLLTATF</sequence>
<proteinExistence type="predicted"/>
<protein>
    <submittedName>
        <fullName evidence="1">Uncharacterized protein</fullName>
    </submittedName>
</protein>